<evidence type="ECO:0000256" key="5">
    <source>
        <dbReference type="ARBA" id="ARBA00022692"/>
    </source>
</evidence>
<evidence type="ECO:0000256" key="6">
    <source>
        <dbReference type="ARBA" id="ARBA00022989"/>
    </source>
</evidence>
<dbReference type="InterPro" id="IPR003362">
    <property type="entry name" value="Bact_transf"/>
</dbReference>
<evidence type="ECO:0000256" key="8">
    <source>
        <dbReference type="SAM" id="Phobius"/>
    </source>
</evidence>
<evidence type="ECO:0000256" key="3">
    <source>
        <dbReference type="ARBA" id="ARBA00022475"/>
    </source>
</evidence>
<feature type="transmembrane region" description="Helical" evidence="8">
    <location>
        <begin position="55"/>
        <end position="76"/>
    </location>
</feature>
<dbReference type="Proteomes" id="UP000054623">
    <property type="component" value="Unassembled WGS sequence"/>
</dbReference>
<keyword evidence="3" id="KW-1003">Cell membrane</keyword>
<gene>
    <name evidence="10" type="ORF">AT727_02605</name>
</gene>
<keyword evidence="6 8" id="KW-1133">Transmembrane helix</keyword>
<evidence type="ECO:0000313" key="10">
    <source>
        <dbReference type="EMBL" id="KTE93864.1"/>
    </source>
</evidence>
<dbReference type="EMBL" id="LOCK01000001">
    <property type="protein sequence ID" value="KTE93864.1"/>
    <property type="molecule type" value="Genomic_DNA"/>
</dbReference>
<protein>
    <recommendedName>
        <fullName evidence="9">Bacterial sugar transferase domain-containing protein</fullName>
    </recommendedName>
</protein>
<evidence type="ECO:0000313" key="11">
    <source>
        <dbReference type="Proteomes" id="UP000054623"/>
    </source>
</evidence>
<evidence type="ECO:0000256" key="4">
    <source>
        <dbReference type="ARBA" id="ARBA00022679"/>
    </source>
</evidence>
<name>A0A0W1JRQ5_DESHA</name>
<comment type="caution">
    <text evidence="10">The sequence shown here is derived from an EMBL/GenBank/DDBJ whole genome shotgun (WGS) entry which is preliminary data.</text>
</comment>
<evidence type="ECO:0000256" key="2">
    <source>
        <dbReference type="ARBA" id="ARBA00006464"/>
    </source>
</evidence>
<evidence type="ECO:0000256" key="7">
    <source>
        <dbReference type="ARBA" id="ARBA00023136"/>
    </source>
</evidence>
<evidence type="ECO:0000256" key="1">
    <source>
        <dbReference type="ARBA" id="ARBA00004236"/>
    </source>
</evidence>
<comment type="subcellular location">
    <subcellularLocation>
        <location evidence="1">Cell membrane</location>
    </subcellularLocation>
</comment>
<dbReference type="GO" id="GO:0005886">
    <property type="term" value="C:plasma membrane"/>
    <property type="evidence" value="ECO:0007669"/>
    <property type="project" value="UniProtKB-SubCell"/>
</dbReference>
<feature type="domain" description="Bacterial sugar transferase" evidence="9">
    <location>
        <begin position="50"/>
        <end position="240"/>
    </location>
</feature>
<evidence type="ECO:0000259" key="9">
    <source>
        <dbReference type="Pfam" id="PF02397"/>
    </source>
</evidence>
<dbReference type="OrthoDB" id="9808602at2"/>
<dbReference type="PANTHER" id="PTHR30576:SF4">
    <property type="entry name" value="UNDECAPRENYL-PHOSPHATE GALACTOSE PHOSPHOTRANSFERASE"/>
    <property type="match status" value="1"/>
</dbReference>
<keyword evidence="5 8" id="KW-0812">Transmembrane</keyword>
<keyword evidence="4" id="KW-0808">Transferase</keyword>
<dbReference type="Pfam" id="PF02397">
    <property type="entry name" value="Bac_transf"/>
    <property type="match status" value="1"/>
</dbReference>
<sequence>MSSLNTNTNIKSEIDIRKKANYKTEGSDNIRTKKQKKYVLIDGHVYDFLKRSFDIIFAIMFLMIASPVMLVVAFLIKLEDGGPIVHARICIGKNNREYKMYKFRSMIPNADQMFQLFTPEQMERYKVGAKFDDDPRLTRVGKFIRRISIDELPQLFSVVRNDMSVIGPRPVIEREAAAYGENRNKLLSVKPGITGWWQVNGRSDCAYLSDEAKNLQLYYVDHRSMGLDIKILLKTFKVVFYGKGAR</sequence>
<keyword evidence="7 8" id="KW-0472">Membrane</keyword>
<dbReference type="AlphaFoldDB" id="A0A0W1JRQ5"/>
<proteinExistence type="inferred from homology"/>
<comment type="similarity">
    <text evidence="2">Belongs to the bacterial sugar transferase family.</text>
</comment>
<dbReference type="RefSeq" id="WP_058490670.1">
    <property type="nucleotide sequence ID" value="NZ_LOCK01000001.1"/>
</dbReference>
<dbReference type="PANTHER" id="PTHR30576">
    <property type="entry name" value="COLANIC BIOSYNTHESIS UDP-GLUCOSE LIPID CARRIER TRANSFERASE"/>
    <property type="match status" value="1"/>
</dbReference>
<dbReference type="GO" id="GO:0016780">
    <property type="term" value="F:phosphotransferase activity, for other substituted phosphate groups"/>
    <property type="evidence" value="ECO:0007669"/>
    <property type="project" value="TreeGrafter"/>
</dbReference>
<reference evidence="10 11" key="1">
    <citation type="submission" date="2015-12" db="EMBL/GenBank/DDBJ databases">
        <title>Draft Genome Sequence of Desulfitobacterium hafniense Strain DH, a Sulfate-reducing Bacterium Isolated from Paddy Soils.</title>
        <authorList>
            <person name="Bao P."/>
            <person name="Zhang X."/>
            <person name="Li G."/>
        </authorList>
    </citation>
    <scope>NUCLEOTIDE SEQUENCE [LARGE SCALE GENOMIC DNA]</scope>
    <source>
        <strain evidence="10 11">DH</strain>
    </source>
</reference>
<accession>A0A0W1JRQ5</accession>
<organism evidence="10 11">
    <name type="scientific">Desulfitobacterium hafniense</name>
    <name type="common">Desulfitobacterium frappieri</name>
    <dbReference type="NCBI Taxonomy" id="49338"/>
    <lineage>
        <taxon>Bacteria</taxon>
        <taxon>Bacillati</taxon>
        <taxon>Bacillota</taxon>
        <taxon>Clostridia</taxon>
        <taxon>Eubacteriales</taxon>
        <taxon>Desulfitobacteriaceae</taxon>
        <taxon>Desulfitobacterium</taxon>
    </lineage>
</organism>